<dbReference type="AlphaFoldDB" id="A0A6J4HT51"/>
<evidence type="ECO:0000313" key="2">
    <source>
        <dbReference type="EMBL" id="CAA9231166.1"/>
    </source>
</evidence>
<feature type="transmembrane region" description="Helical" evidence="1">
    <location>
        <begin position="343"/>
        <end position="364"/>
    </location>
</feature>
<keyword evidence="1" id="KW-0812">Transmembrane</keyword>
<feature type="transmembrane region" description="Helical" evidence="1">
    <location>
        <begin position="376"/>
        <end position="394"/>
    </location>
</feature>
<evidence type="ECO:0000256" key="1">
    <source>
        <dbReference type="SAM" id="Phobius"/>
    </source>
</evidence>
<gene>
    <name evidence="2" type="ORF">AVDCRST_MAG26-973</name>
</gene>
<feature type="transmembrane region" description="Helical" evidence="1">
    <location>
        <begin position="308"/>
        <end position="331"/>
    </location>
</feature>
<keyword evidence="1" id="KW-0472">Membrane</keyword>
<feature type="transmembrane region" description="Helical" evidence="1">
    <location>
        <begin position="210"/>
        <end position="229"/>
    </location>
</feature>
<feature type="transmembrane region" description="Helical" evidence="1">
    <location>
        <begin position="268"/>
        <end position="288"/>
    </location>
</feature>
<feature type="transmembrane region" description="Helical" evidence="1">
    <location>
        <begin position="235"/>
        <end position="256"/>
    </location>
</feature>
<sequence length="466" mass="52025">MRVPSQGWPEDEQMVVTMRRPLTRLPENIAARVKNAALIAIFTLYTAAALVWLLIGLVPALATAFPPLHDLLHRWGVGEGLPAALAEHSGIRAFAWEAAVVSHTAERPGNAALQYLWSLVNLVLGISLIRMRLGQRDARLLAFGLVGTAAVFNLQAHAAERLFPSLAGLLHNVFHLVAGTTYVFALVLFPDGKVVPPWSQLRWWLWPVRTAYWAFLAVVGVVVADAVHLGGAGFLVAYGILIPLAGVSSQAARFRYARSAYERQRSKVLLWLLVVAFVVSAVIGALIFRPLWFNPYLSQQMITRMERIAFLIFPPLFTVIPVTLFVIMVRYRVWDVDRLINRTLVYAALTTILALGYFGSVVVFQQIFRAPIRQQSDLAIVVATLVLAALFAPLRRRVQTLIDRLFYRERYDAARTLQAFSSHLSEKVDLNVLADDLLEVVQETMQPAHVSLWLRTPESQRAGPES</sequence>
<accession>A0A6J4HT51</accession>
<name>A0A6J4HT51_9CHLR</name>
<protein>
    <submittedName>
        <fullName evidence="2">Uncharacterized protein</fullName>
    </submittedName>
</protein>
<keyword evidence="1" id="KW-1133">Transmembrane helix</keyword>
<feature type="transmembrane region" description="Helical" evidence="1">
    <location>
        <begin position="115"/>
        <end position="133"/>
    </location>
</feature>
<organism evidence="2">
    <name type="scientific">uncultured Chloroflexia bacterium</name>
    <dbReference type="NCBI Taxonomy" id="1672391"/>
    <lineage>
        <taxon>Bacteria</taxon>
        <taxon>Bacillati</taxon>
        <taxon>Chloroflexota</taxon>
        <taxon>Chloroflexia</taxon>
        <taxon>environmental samples</taxon>
    </lineage>
</organism>
<dbReference type="EMBL" id="CADCTK010000223">
    <property type="protein sequence ID" value="CAA9231166.1"/>
    <property type="molecule type" value="Genomic_DNA"/>
</dbReference>
<reference evidence="2" key="1">
    <citation type="submission" date="2020-02" db="EMBL/GenBank/DDBJ databases">
        <authorList>
            <person name="Meier V. D."/>
        </authorList>
    </citation>
    <scope>NUCLEOTIDE SEQUENCE</scope>
    <source>
        <strain evidence="2">AVDCRST_MAG26</strain>
    </source>
</reference>
<proteinExistence type="predicted"/>
<feature type="transmembrane region" description="Helical" evidence="1">
    <location>
        <begin position="169"/>
        <end position="189"/>
    </location>
</feature>
<feature type="transmembrane region" description="Helical" evidence="1">
    <location>
        <begin position="140"/>
        <end position="157"/>
    </location>
</feature>
<feature type="transmembrane region" description="Helical" evidence="1">
    <location>
        <begin position="36"/>
        <end position="62"/>
    </location>
</feature>